<proteinExistence type="predicted"/>
<evidence type="ECO:0000313" key="5">
    <source>
        <dbReference type="Proteomes" id="UP000184063"/>
    </source>
</evidence>
<keyword evidence="2 3" id="KW-0040">ANK repeat</keyword>
<dbReference type="OrthoDB" id="426293at2759"/>
<dbReference type="VEuPathDB" id="FungiDB:ASPFODRAFT_36093"/>
<feature type="repeat" description="ANK" evidence="3">
    <location>
        <begin position="222"/>
        <end position="254"/>
    </location>
</feature>
<organism evidence="4 5">
    <name type="scientific">Aspergillus luchuensis (strain CBS 106.47)</name>
    <dbReference type="NCBI Taxonomy" id="1137211"/>
    <lineage>
        <taxon>Eukaryota</taxon>
        <taxon>Fungi</taxon>
        <taxon>Dikarya</taxon>
        <taxon>Ascomycota</taxon>
        <taxon>Pezizomycotina</taxon>
        <taxon>Eurotiomycetes</taxon>
        <taxon>Eurotiomycetidae</taxon>
        <taxon>Eurotiales</taxon>
        <taxon>Aspergillaceae</taxon>
        <taxon>Aspergillus</taxon>
        <taxon>Aspergillus subgen. Circumdati</taxon>
    </lineage>
</organism>
<dbReference type="AlphaFoldDB" id="A0A1M3T707"/>
<dbReference type="Gene3D" id="1.25.40.20">
    <property type="entry name" value="Ankyrin repeat-containing domain"/>
    <property type="match status" value="2"/>
</dbReference>
<evidence type="ECO:0000313" key="4">
    <source>
        <dbReference type="EMBL" id="OJZ82532.1"/>
    </source>
</evidence>
<reference evidence="5" key="1">
    <citation type="journal article" date="2017" name="Genome Biol.">
        <title>Comparative genomics reveals high biological diversity and specific adaptations in the industrially and medically important fungal genus Aspergillus.</title>
        <authorList>
            <person name="de Vries R.P."/>
            <person name="Riley R."/>
            <person name="Wiebenga A."/>
            <person name="Aguilar-Osorio G."/>
            <person name="Amillis S."/>
            <person name="Uchima C.A."/>
            <person name="Anderluh G."/>
            <person name="Asadollahi M."/>
            <person name="Askin M."/>
            <person name="Barry K."/>
            <person name="Battaglia E."/>
            <person name="Bayram O."/>
            <person name="Benocci T."/>
            <person name="Braus-Stromeyer S.A."/>
            <person name="Caldana C."/>
            <person name="Canovas D."/>
            <person name="Cerqueira G.C."/>
            <person name="Chen F."/>
            <person name="Chen W."/>
            <person name="Choi C."/>
            <person name="Clum A."/>
            <person name="Dos Santos R.A."/>
            <person name="Damasio A.R."/>
            <person name="Diallinas G."/>
            <person name="Emri T."/>
            <person name="Fekete E."/>
            <person name="Flipphi M."/>
            <person name="Freyberg S."/>
            <person name="Gallo A."/>
            <person name="Gournas C."/>
            <person name="Habgood R."/>
            <person name="Hainaut M."/>
            <person name="Harispe M.L."/>
            <person name="Henrissat B."/>
            <person name="Hilden K.S."/>
            <person name="Hope R."/>
            <person name="Hossain A."/>
            <person name="Karabika E."/>
            <person name="Karaffa L."/>
            <person name="Karanyi Z."/>
            <person name="Krasevec N."/>
            <person name="Kuo A."/>
            <person name="Kusch H."/>
            <person name="LaButti K."/>
            <person name="Lagendijk E.L."/>
            <person name="Lapidus A."/>
            <person name="Levasseur A."/>
            <person name="Lindquist E."/>
            <person name="Lipzen A."/>
            <person name="Logrieco A.F."/>
            <person name="MacCabe A."/>
            <person name="Maekelae M.R."/>
            <person name="Malavazi I."/>
            <person name="Melin P."/>
            <person name="Meyer V."/>
            <person name="Mielnichuk N."/>
            <person name="Miskei M."/>
            <person name="Molnar A.P."/>
            <person name="Mule G."/>
            <person name="Ngan C.Y."/>
            <person name="Orejas M."/>
            <person name="Orosz E."/>
            <person name="Ouedraogo J.P."/>
            <person name="Overkamp K.M."/>
            <person name="Park H.-S."/>
            <person name="Perrone G."/>
            <person name="Piumi F."/>
            <person name="Punt P.J."/>
            <person name="Ram A.F."/>
            <person name="Ramon A."/>
            <person name="Rauscher S."/>
            <person name="Record E."/>
            <person name="Riano-Pachon D.M."/>
            <person name="Robert V."/>
            <person name="Roehrig J."/>
            <person name="Ruller R."/>
            <person name="Salamov A."/>
            <person name="Salih N.S."/>
            <person name="Samson R.A."/>
            <person name="Sandor E."/>
            <person name="Sanguinetti M."/>
            <person name="Schuetze T."/>
            <person name="Sepcic K."/>
            <person name="Shelest E."/>
            <person name="Sherlock G."/>
            <person name="Sophianopoulou V."/>
            <person name="Squina F.M."/>
            <person name="Sun H."/>
            <person name="Susca A."/>
            <person name="Todd R.B."/>
            <person name="Tsang A."/>
            <person name="Unkles S.E."/>
            <person name="van de Wiele N."/>
            <person name="van Rossen-Uffink D."/>
            <person name="Oliveira J.V."/>
            <person name="Vesth T.C."/>
            <person name="Visser J."/>
            <person name="Yu J.-H."/>
            <person name="Zhou M."/>
            <person name="Andersen M.R."/>
            <person name="Archer D.B."/>
            <person name="Baker S.E."/>
            <person name="Benoit I."/>
            <person name="Brakhage A.A."/>
            <person name="Braus G.H."/>
            <person name="Fischer R."/>
            <person name="Frisvad J.C."/>
            <person name="Goldman G.H."/>
            <person name="Houbraken J."/>
            <person name="Oakley B."/>
            <person name="Pocsi I."/>
            <person name="Scazzocchio C."/>
            <person name="Seiboth B."/>
            <person name="vanKuyk P.A."/>
            <person name="Wortman J."/>
            <person name="Dyer P.S."/>
            <person name="Grigoriev I.V."/>
        </authorList>
    </citation>
    <scope>NUCLEOTIDE SEQUENCE [LARGE SCALE GENOMIC DNA]</scope>
    <source>
        <strain evidence="5">CBS 106.47</strain>
    </source>
</reference>
<dbReference type="PANTHER" id="PTHR24198:SF165">
    <property type="entry name" value="ANKYRIN REPEAT-CONTAINING PROTEIN-RELATED"/>
    <property type="match status" value="1"/>
</dbReference>
<dbReference type="InterPro" id="IPR002110">
    <property type="entry name" value="Ankyrin_rpt"/>
</dbReference>
<dbReference type="PANTHER" id="PTHR24198">
    <property type="entry name" value="ANKYRIN REPEAT AND PROTEIN KINASE DOMAIN-CONTAINING PROTEIN"/>
    <property type="match status" value="1"/>
</dbReference>
<dbReference type="PROSITE" id="PS50088">
    <property type="entry name" value="ANK_REPEAT"/>
    <property type="match status" value="1"/>
</dbReference>
<dbReference type="SMART" id="SM00248">
    <property type="entry name" value="ANK"/>
    <property type="match status" value="5"/>
</dbReference>
<dbReference type="Pfam" id="PF12796">
    <property type="entry name" value="Ank_2"/>
    <property type="match status" value="1"/>
</dbReference>
<evidence type="ECO:0000256" key="1">
    <source>
        <dbReference type="ARBA" id="ARBA00022737"/>
    </source>
</evidence>
<sequence length="288" mass="32004">MNAQPASGSASSSTWREIYQVPGRTSRDILLRARELCLHGDIQQFRDLLDSAQSSSGNFHIDDFGIIMGQAVEQDNVDFMRALVDHGFPTHSIYARSATRCRSKNALAFLIEKGLDINEPMCETQPPILGIAIENEEMVSWLLDHGADPNKRTFIDVSPLSWAVERAPISTIRLMLDYCQNIQPGQLLHHAVQRDADTIEGAPLNTPVHEDLPTFSVLCFMSLGTPLHRASELGRVDVVRYLLSKGADQDVRDSRGLTAIQLAARLNQQAVVEVLQRRENGGNPVYHP</sequence>
<dbReference type="Proteomes" id="UP000184063">
    <property type="component" value="Unassembled WGS sequence"/>
</dbReference>
<gene>
    <name evidence="4" type="ORF">ASPFODRAFT_36093</name>
</gene>
<evidence type="ECO:0000256" key="2">
    <source>
        <dbReference type="ARBA" id="ARBA00023043"/>
    </source>
</evidence>
<dbReference type="PROSITE" id="PS50297">
    <property type="entry name" value="ANK_REP_REGION"/>
    <property type="match status" value="1"/>
</dbReference>
<dbReference type="SUPFAM" id="SSF48403">
    <property type="entry name" value="Ankyrin repeat"/>
    <property type="match status" value="1"/>
</dbReference>
<keyword evidence="1" id="KW-0677">Repeat</keyword>
<protein>
    <submittedName>
        <fullName evidence="4">Uncharacterized protein</fullName>
    </submittedName>
</protein>
<dbReference type="InterPro" id="IPR036770">
    <property type="entry name" value="Ankyrin_rpt-contain_sf"/>
</dbReference>
<dbReference type="EMBL" id="KV878247">
    <property type="protein sequence ID" value="OJZ82532.1"/>
    <property type="molecule type" value="Genomic_DNA"/>
</dbReference>
<evidence type="ECO:0000256" key="3">
    <source>
        <dbReference type="PROSITE-ProRule" id="PRU00023"/>
    </source>
</evidence>
<dbReference type="Pfam" id="PF00023">
    <property type="entry name" value="Ank"/>
    <property type="match status" value="1"/>
</dbReference>
<accession>A0A1M3T707</accession>
<name>A0A1M3T707_ASPLC</name>